<feature type="transmembrane region" description="Helical" evidence="1">
    <location>
        <begin position="439"/>
        <end position="463"/>
    </location>
</feature>
<dbReference type="Proteomes" id="UP001165586">
    <property type="component" value="Unassembled WGS sequence"/>
</dbReference>
<feature type="transmembrane region" description="Helical" evidence="1">
    <location>
        <begin position="470"/>
        <end position="491"/>
    </location>
</feature>
<evidence type="ECO:0000256" key="1">
    <source>
        <dbReference type="SAM" id="Phobius"/>
    </source>
</evidence>
<keyword evidence="3" id="KW-1185">Reference proteome</keyword>
<feature type="transmembrane region" description="Helical" evidence="1">
    <location>
        <begin position="79"/>
        <end position="102"/>
    </location>
</feature>
<evidence type="ECO:0000313" key="2">
    <source>
        <dbReference type="EMBL" id="MCS5732331.1"/>
    </source>
</evidence>
<feature type="transmembrane region" description="Helical" evidence="1">
    <location>
        <begin position="24"/>
        <end position="43"/>
    </location>
</feature>
<evidence type="ECO:0000313" key="3">
    <source>
        <dbReference type="Proteomes" id="UP001165586"/>
    </source>
</evidence>
<organism evidence="2 3">
    <name type="scientific">Herbiconiux daphne</name>
    <dbReference type="NCBI Taxonomy" id="2970914"/>
    <lineage>
        <taxon>Bacteria</taxon>
        <taxon>Bacillati</taxon>
        <taxon>Actinomycetota</taxon>
        <taxon>Actinomycetes</taxon>
        <taxon>Micrococcales</taxon>
        <taxon>Microbacteriaceae</taxon>
        <taxon>Herbiconiux</taxon>
    </lineage>
</organism>
<sequence length="543" mass="55139">MNADALALLPALLRQRLRRDRWQLAFWILGTALLALFAAVAVADSYADETERNQILALAISSPAILILRGLPQGGGLDAFVFFEIFTYLALLAALMSTFLAVRHSRGEEESGRAELIASTPAARSLPTVATLVHGVLANLVLGAAVFAGLALGGMAVDGSLVTGAATAAVGIAFVAVGLLAAQFLRTSRGANGLSVALVGTAFLLRGIGDALGTPTGPLELQSAWPSWLSPIGWAQHTGAYTSNTLVPLLLDLALAAVCVTVVFVLQAHRDSGASLVAERRGRTDAAAALSGSFGLAWRLQRGAIVAWAAGGAAFGLLAGTLASLVEQAASQDAAVADSLQSVAGAGGSMTETLIAALFSFVGVLAAACATQAVIRLRQEESAGTAELLLSTPLSRVRWLVDYLALGVAAIAIVLVVAAAAATAGLLSAGEDVSLVGQSFATAAAQLPAALSYLGLLALLFVLMPKATVAVGWAFVAFGVVVGNFGGLLGLPDGVRDLSPFTHTPVVSAAEPDWGGGAWLMGVAVVAGAASVVLMRHRELNTA</sequence>
<protein>
    <recommendedName>
        <fullName evidence="4">Polyketide antibiotic transporter</fullName>
    </recommendedName>
</protein>
<keyword evidence="1" id="KW-1133">Transmembrane helix</keyword>
<proteinExistence type="predicted"/>
<name>A0ABT2GWQ1_9MICO</name>
<feature type="transmembrane region" description="Helical" evidence="1">
    <location>
        <begin position="516"/>
        <end position="535"/>
    </location>
</feature>
<comment type="caution">
    <text evidence="2">The sequence shown here is derived from an EMBL/GenBank/DDBJ whole genome shotgun (WGS) entry which is preliminary data.</text>
</comment>
<feature type="transmembrane region" description="Helical" evidence="1">
    <location>
        <begin position="305"/>
        <end position="326"/>
    </location>
</feature>
<feature type="transmembrane region" description="Helical" evidence="1">
    <location>
        <begin position="194"/>
        <end position="213"/>
    </location>
</feature>
<gene>
    <name evidence="2" type="ORF">N1032_01045</name>
</gene>
<dbReference type="EMBL" id="JANLCJ010000001">
    <property type="protein sequence ID" value="MCS5732331.1"/>
    <property type="molecule type" value="Genomic_DNA"/>
</dbReference>
<feature type="transmembrane region" description="Helical" evidence="1">
    <location>
        <begin position="246"/>
        <end position="266"/>
    </location>
</feature>
<feature type="transmembrane region" description="Helical" evidence="1">
    <location>
        <begin position="354"/>
        <end position="375"/>
    </location>
</feature>
<feature type="transmembrane region" description="Helical" evidence="1">
    <location>
        <begin position="161"/>
        <end position="182"/>
    </location>
</feature>
<feature type="transmembrane region" description="Helical" evidence="1">
    <location>
        <begin position="132"/>
        <end position="155"/>
    </location>
</feature>
<feature type="transmembrane region" description="Helical" evidence="1">
    <location>
        <begin position="403"/>
        <end position="427"/>
    </location>
</feature>
<reference evidence="2" key="1">
    <citation type="submission" date="2022-08" db="EMBL/GenBank/DDBJ databases">
        <authorList>
            <person name="Deng Y."/>
            <person name="Han X.-F."/>
            <person name="Zhang Y.-Q."/>
        </authorList>
    </citation>
    <scope>NUCLEOTIDE SEQUENCE</scope>
    <source>
        <strain evidence="2">CPCC 203386</strain>
    </source>
</reference>
<accession>A0ABT2GWQ1</accession>
<dbReference type="RefSeq" id="WP_259536915.1">
    <property type="nucleotide sequence ID" value="NZ_JANLCJ010000001.1"/>
</dbReference>
<keyword evidence="1" id="KW-0812">Transmembrane</keyword>
<evidence type="ECO:0008006" key="4">
    <source>
        <dbReference type="Google" id="ProtNLM"/>
    </source>
</evidence>
<keyword evidence="1" id="KW-0472">Membrane</keyword>